<reference evidence="2" key="2">
    <citation type="journal article" date="2023" name="Science">
        <title>Genomic signatures of disease resistance in endangered staghorn corals.</title>
        <authorList>
            <person name="Vollmer S.V."/>
            <person name="Selwyn J.D."/>
            <person name="Despard B.A."/>
            <person name="Roesel C.L."/>
        </authorList>
    </citation>
    <scope>NUCLEOTIDE SEQUENCE</scope>
    <source>
        <strain evidence="2">K2</strain>
    </source>
</reference>
<evidence type="ECO:0000313" key="2">
    <source>
        <dbReference type="EMBL" id="KAK2552765.1"/>
    </source>
</evidence>
<dbReference type="EMBL" id="JARQWQ010000083">
    <property type="protein sequence ID" value="KAK2552765.1"/>
    <property type="molecule type" value="Genomic_DNA"/>
</dbReference>
<dbReference type="PANTHER" id="PTHR33244:SF3">
    <property type="entry name" value="PEPTIDASE A2 DOMAIN-CONTAINING PROTEIN"/>
    <property type="match status" value="1"/>
</dbReference>
<dbReference type="AlphaFoldDB" id="A0AAD9Q0Z2"/>
<reference evidence="2" key="1">
    <citation type="journal article" date="2023" name="G3 (Bethesda)">
        <title>Whole genome assembly and annotation of the endangered Caribbean coral Acropora cervicornis.</title>
        <authorList>
            <person name="Selwyn J.D."/>
            <person name="Vollmer S.V."/>
        </authorList>
    </citation>
    <scope>NUCLEOTIDE SEQUENCE</scope>
    <source>
        <strain evidence="2">K2</strain>
    </source>
</reference>
<feature type="region of interest" description="Disordered" evidence="1">
    <location>
        <begin position="167"/>
        <end position="224"/>
    </location>
</feature>
<dbReference type="Proteomes" id="UP001249851">
    <property type="component" value="Unassembled WGS sequence"/>
</dbReference>
<proteinExistence type="predicted"/>
<evidence type="ECO:0000313" key="3">
    <source>
        <dbReference type="Proteomes" id="UP001249851"/>
    </source>
</evidence>
<keyword evidence="3" id="KW-1185">Reference proteome</keyword>
<sequence>MNQEVKNVPPAAHTDLNKSNGRVEAAVKANKSLIKKTEESGVDVLLALLAARNTPVEGLDASSIQLLFGRRTRSLLPQHFFLLQPSTPKNIVTKRTKIKRKQKFYHDRHTFTKPLPNLPFRSVVRMRLPGQSTWSTGICTKKLPYPSYYVLVDGTTYRRNRRDLLVTPADQPASPFVEVSPQPSEMTAEPHVSVQMPQSSKVVVPTSTPSTSSCVPTRRSLRVR</sequence>
<name>A0AAD9Q0Z2_ACRCE</name>
<gene>
    <name evidence="2" type="ORF">P5673_025918</name>
</gene>
<comment type="caution">
    <text evidence="2">The sequence shown here is derived from an EMBL/GenBank/DDBJ whole genome shotgun (WGS) entry which is preliminary data.</text>
</comment>
<evidence type="ECO:0000256" key="1">
    <source>
        <dbReference type="SAM" id="MobiDB-lite"/>
    </source>
</evidence>
<accession>A0AAD9Q0Z2</accession>
<protein>
    <submittedName>
        <fullName evidence="2">Uncharacterized protein</fullName>
    </submittedName>
</protein>
<feature type="compositionally biased region" description="Low complexity" evidence="1">
    <location>
        <begin position="197"/>
        <end position="217"/>
    </location>
</feature>
<organism evidence="2 3">
    <name type="scientific">Acropora cervicornis</name>
    <name type="common">Staghorn coral</name>
    <dbReference type="NCBI Taxonomy" id="6130"/>
    <lineage>
        <taxon>Eukaryota</taxon>
        <taxon>Metazoa</taxon>
        <taxon>Cnidaria</taxon>
        <taxon>Anthozoa</taxon>
        <taxon>Hexacorallia</taxon>
        <taxon>Scleractinia</taxon>
        <taxon>Astrocoeniina</taxon>
        <taxon>Acroporidae</taxon>
        <taxon>Acropora</taxon>
    </lineage>
</organism>
<dbReference type="PANTHER" id="PTHR33244">
    <property type="entry name" value="INTEGRASE CATALYTIC DOMAIN-CONTAINING PROTEIN-RELATED"/>
    <property type="match status" value="1"/>
</dbReference>
<feature type="region of interest" description="Disordered" evidence="1">
    <location>
        <begin position="1"/>
        <end position="20"/>
    </location>
</feature>